<evidence type="ECO:0000256" key="4">
    <source>
        <dbReference type="ARBA" id="ARBA00022801"/>
    </source>
</evidence>
<keyword evidence="8" id="KW-1185">Reference proteome</keyword>
<evidence type="ECO:0000256" key="2">
    <source>
        <dbReference type="ARBA" id="ARBA00006247"/>
    </source>
</evidence>
<evidence type="ECO:0000256" key="5">
    <source>
        <dbReference type="ARBA" id="ARBA00022833"/>
    </source>
</evidence>
<dbReference type="Gene3D" id="3.30.70.360">
    <property type="match status" value="1"/>
</dbReference>
<organism evidence="7 8">
    <name type="scientific">Streptomyces xanthophaeus</name>
    <dbReference type="NCBI Taxonomy" id="67385"/>
    <lineage>
        <taxon>Bacteria</taxon>
        <taxon>Bacillati</taxon>
        <taxon>Actinomycetota</taxon>
        <taxon>Actinomycetes</taxon>
        <taxon>Kitasatosporales</taxon>
        <taxon>Streptomycetaceae</taxon>
        <taxon>Streptomyces</taxon>
    </lineage>
</organism>
<comment type="similarity">
    <text evidence="2">Belongs to the peptidase M20A family.</text>
</comment>
<sequence length="448" mass="47981">MSTSSRPMPLPFSWAEQERHLVSHLSALIRLDTSNPPGREIAVARHLSRELTRSGIAHQVLESEPGRANLVARLPGTGQEAPLMLLGHADVVGARPDGWSRPPFSGEVADGRVWGRGALDMKGQVAASLLIMQLLAAHRIPLRRDLLLVVTADEEAGSRLGAYWLWENHRSLIEAEFAFNEGGGQRFVTPGGPVYTVQVAEKGSARMRVTARGPGGHASVPRTGSAVFTLAEALLRLRAFAPESVLQPASRRMLATLAELYPGPGAEAIGQLLKDPTWGRTNSLPIDPVLREFVVAGLHNTATPTVLSAGQRQNVVPVEADVVLDGRLLPGELPDRWAAAVQQALGDRVEVSLLHGRVSRAGPDAPELLRVLGETVAAHEPGARLLPYVNPAATDARALPGTKVVGFFPSASDADVMRLIHAPDEHARITDLMFGGKCLLDVVLRLST</sequence>
<keyword evidence="3" id="KW-0479">Metal-binding</keyword>
<dbReference type="EMBL" id="BNEE01000006">
    <property type="protein sequence ID" value="GHI85850.1"/>
    <property type="molecule type" value="Genomic_DNA"/>
</dbReference>
<evidence type="ECO:0000313" key="7">
    <source>
        <dbReference type="EMBL" id="GHI85850.1"/>
    </source>
</evidence>
<feature type="domain" description="Peptidase M20 dimerisation" evidence="6">
    <location>
        <begin position="199"/>
        <end position="348"/>
    </location>
</feature>
<dbReference type="GO" id="GO:0016787">
    <property type="term" value="F:hydrolase activity"/>
    <property type="evidence" value="ECO:0007669"/>
    <property type="project" value="UniProtKB-KW"/>
</dbReference>
<dbReference type="GO" id="GO:0046872">
    <property type="term" value="F:metal ion binding"/>
    <property type="evidence" value="ECO:0007669"/>
    <property type="project" value="UniProtKB-KW"/>
</dbReference>
<evidence type="ECO:0000259" key="6">
    <source>
        <dbReference type="Pfam" id="PF07687"/>
    </source>
</evidence>
<dbReference type="PANTHER" id="PTHR43808">
    <property type="entry name" value="ACETYLORNITHINE DEACETYLASE"/>
    <property type="match status" value="1"/>
</dbReference>
<dbReference type="PROSITE" id="PS00758">
    <property type="entry name" value="ARGE_DAPE_CPG2_1"/>
    <property type="match status" value="1"/>
</dbReference>
<keyword evidence="5" id="KW-0862">Zinc</keyword>
<name>A0A919LCI0_9ACTN</name>
<dbReference type="InterPro" id="IPR001261">
    <property type="entry name" value="ArgE/DapE_CS"/>
</dbReference>
<dbReference type="OrthoDB" id="7055905at2"/>
<accession>A0A919LCI0</accession>
<dbReference type="InterPro" id="IPR050072">
    <property type="entry name" value="Peptidase_M20A"/>
</dbReference>
<dbReference type="Proteomes" id="UP000600026">
    <property type="component" value="Unassembled WGS sequence"/>
</dbReference>
<reference evidence="7" key="1">
    <citation type="submission" date="2020-09" db="EMBL/GenBank/DDBJ databases">
        <title>Whole genome shotgun sequence of Streptomyces xanthophaeus NBRC 12829.</title>
        <authorList>
            <person name="Komaki H."/>
            <person name="Tamura T."/>
        </authorList>
    </citation>
    <scope>NUCLEOTIDE SEQUENCE</scope>
    <source>
        <strain evidence="7">NBRC 12829</strain>
    </source>
</reference>
<dbReference type="RefSeq" id="WP_078904817.1">
    <property type="nucleotide sequence ID" value="NZ_BNEE01000006.1"/>
</dbReference>
<evidence type="ECO:0000256" key="1">
    <source>
        <dbReference type="ARBA" id="ARBA00001947"/>
    </source>
</evidence>
<comment type="caution">
    <text evidence="7">The sequence shown here is derived from an EMBL/GenBank/DDBJ whole genome shotgun (WGS) entry which is preliminary data.</text>
</comment>
<protein>
    <submittedName>
        <fullName evidence="7">Peptidase M20</fullName>
    </submittedName>
</protein>
<keyword evidence="4" id="KW-0378">Hydrolase</keyword>
<dbReference type="InterPro" id="IPR036264">
    <property type="entry name" value="Bact_exopeptidase_dim_dom"/>
</dbReference>
<comment type="cofactor">
    <cofactor evidence="1">
        <name>Zn(2+)</name>
        <dbReference type="ChEBI" id="CHEBI:29105"/>
    </cofactor>
</comment>
<evidence type="ECO:0000313" key="8">
    <source>
        <dbReference type="Proteomes" id="UP000600026"/>
    </source>
</evidence>
<dbReference type="Pfam" id="PF01546">
    <property type="entry name" value="Peptidase_M20"/>
    <property type="match status" value="1"/>
</dbReference>
<dbReference type="InterPro" id="IPR011650">
    <property type="entry name" value="Peptidase_M20_dimer"/>
</dbReference>
<dbReference type="SUPFAM" id="SSF53187">
    <property type="entry name" value="Zn-dependent exopeptidases"/>
    <property type="match status" value="1"/>
</dbReference>
<dbReference type="SUPFAM" id="SSF55031">
    <property type="entry name" value="Bacterial exopeptidase dimerisation domain"/>
    <property type="match status" value="1"/>
</dbReference>
<dbReference type="InterPro" id="IPR002933">
    <property type="entry name" value="Peptidase_M20"/>
</dbReference>
<evidence type="ECO:0000256" key="3">
    <source>
        <dbReference type="ARBA" id="ARBA00022723"/>
    </source>
</evidence>
<dbReference type="Pfam" id="PF07687">
    <property type="entry name" value="M20_dimer"/>
    <property type="match status" value="1"/>
</dbReference>
<dbReference type="AlphaFoldDB" id="A0A919LCI0"/>
<gene>
    <name evidence="7" type="ORF">Sxan_32140</name>
</gene>
<dbReference type="Gene3D" id="3.40.630.10">
    <property type="entry name" value="Zn peptidases"/>
    <property type="match status" value="1"/>
</dbReference>
<dbReference type="PANTHER" id="PTHR43808:SF8">
    <property type="entry name" value="PEPTIDASE M20 DIMERISATION DOMAIN-CONTAINING PROTEIN"/>
    <property type="match status" value="1"/>
</dbReference>
<dbReference type="Gene3D" id="1.10.150.900">
    <property type="match status" value="1"/>
</dbReference>
<proteinExistence type="inferred from homology"/>